<keyword evidence="2" id="KW-1185">Reference proteome</keyword>
<name>A0A2G9HSN9_9LAMI</name>
<protein>
    <submittedName>
        <fullName evidence="1">Uncharacterized protein</fullName>
    </submittedName>
</protein>
<comment type="caution">
    <text evidence="1">The sequence shown here is derived from an EMBL/GenBank/DDBJ whole genome shotgun (WGS) entry which is preliminary data.</text>
</comment>
<dbReference type="STRING" id="429701.A0A2G9HSN9"/>
<proteinExistence type="predicted"/>
<dbReference type="AlphaFoldDB" id="A0A2G9HSN9"/>
<reference evidence="2" key="1">
    <citation type="journal article" date="2018" name="Gigascience">
        <title>Genome assembly of the Pink Ipe (Handroanthus impetiginosus, Bignoniaceae), a highly valued, ecologically keystone Neotropical timber forest tree.</title>
        <authorList>
            <person name="Silva-Junior O.B."/>
            <person name="Grattapaglia D."/>
            <person name="Novaes E."/>
            <person name="Collevatti R.G."/>
        </authorList>
    </citation>
    <scope>NUCLEOTIDE SEQUENCE [LARGE SCALE GENOMIC DNA]</scope>
    <source>
        <strain evidence="2">cv. UFG-1</strain>
    </source>
</reference>
<organism evidence="1 2">
    <name type="scientific">Handroanthus impetiginosus</name>
    <dbReference type="NCBI Taxonomy" id="429701"/>
    <lineage>
        <taxon>Eukaryota</taxon>
        <taxon>Viridiplantae</taxon>
        <taxon>Streptophyta</taxon>
        <taxon>Embryophyta</taxon>
        <taxon>Tracheophyta</taxon>
        <taxon>Spermatophyta</taxon>
        <taxon>Magnoliopsida</taxon>
        <taxon>eudicotyledons</taxon>
        <taxon>Gunneridae</taxon>
        <taxon>Pentapetalae</taxon>
        <taxon>asterids</taxon>
        <taxon>lamiids</taxon>
        <taxon>Lamiales</taxon>
        <taxon>Bignoniaceae</taxon>
        <taxon>Crescentiina</taxon>
        <taxon>Tabebuia alliance</taxon>
        <taxon>Handroanthus</taxon>
    </lineage>
</organism>
<evidence type="ECO:0000313" key="2">
    <source>
        <dbReference type="Proteomes" id="UP000231279"/>
    </source>
</evidence>
<gene>
    <name evidence="1" type="ORF">CDL12_06990</name>
</gene>
<dbReference type="PANTHER" id="PTHR33108:SF61">
    <property type="entry name" value="DUF1677 FAMILY PROTEIN"/>
    <property type="match status" value="1"/>
</dbReference>
<evidence type="ECO:0000313" key="1">
    <source>
        <dbReference type="EMBL" id="PIN20310.1"/>
    </source>
</evidence>
<dbReference type="InterPro" id="IPR012876">
    <property type="entry name" value="DUF1677_pln"/>
</dbReference>
<dbReference type="OrthoDB" id="678173at2759"/>
<accession>A0A2G9HSN9</accession>
<dbReference type="PANTHER" id="PTHR33108">
    <property type="entry name" value="OS01G0745000 PROTEIN"/>
    <property type="match status" value="1"/>
</dbReference>
<sequence>MFPKRNSRRLSLDMVPKAGGVSTERGVFKYMDLRFPTHKTASSNDINEVECECCGLSEHCTEAYIRGTRARFYGKWVCGLCSEAVNEESNKLGGIHNIVQEEALQAHMNVCGAFNRTIRVNPAMSLAYAMARILRTRSQKNT</sequence>
<dbReference type="Proteomes" id="UP000231279">
    <property type="component" value="Unassembled WGS sequence"/>
</dbReference>
<dbReference type="Pfam" id="PF07911">
    <property type="entry name" value="DUF1677"/>
    <property type="match status" value="1"/>
</dbReference>
<dbReference type="EMBL" id="NKXS01001142">
    <property type="protein sequence ID" value="PIN20310.1"/>
    <property type="molecule type" value="Genomic_DNA"/>
</dbReference>